<evidence type="ECO:0000259" key="10">
    <source>
        <dbReference type="SMART" id="SM00481"/>
    </source>
</evidence>
<evidence type="ECO:0000313" key="13">
    <source>
        <dbReference type="Proteomes" id="UP000246104"/>
    </source>
</evidence>
<dbReference type="EMBL" id="PSRQ01000052">
    <property type="protein sequence ID" value="PWU22947.1"/>
    <property type="molecule type" value="Genomic_DNA"/>
</dbReference>
<dbReference type="InterPro" id="IPR003141">
    <property type="entry name" value="Pol/His_phosphatase_N"/>
</dbReference>
<gene>
    <name evidence="12" type="ORF">C5B42_04760</name>
</gene>
<protein>
    <recommendedName>
        <fullName evidence="2">DNA-directed DNA polymerase</fullName>
        <ecNumber evidence="2">2.7.7.7</ecNumber>
    </recommendedName>
</protein>
<dbReference type="InterPro" id="IPR022311">
    <property type="entry name" value="PolX-like"/>
</dbReference>
<comment type="cofactor">
    <cofactor evidence="1">
        <name>Mg(2+)</name>
        <dbReference type="ChEBI" id="CHEBI:18420"/>
    </cofactor>
</comment>
<organism evidence="12 13">
    <name type="scientific">Candidatus Cerribacteria bacterium 'Amazon FNV 2010 28 9'</name>
    <dbReference type="NCBI Taxonomy" id="2081795"/>
    <lineage>
        <taxon>Bacteria</taxon>
        <taxon>Candidatus Cerribacteria</taxon>
    </lineage>
</organism>
<dbReference type="PANTHER" id="PTHR36928">
    <property type="entry name" value="PHOSPHATASE YCDX-RELATED"/>
    <property type="match status" value="1"/>
</dbReference>
<evidence type="ECO:0000313" key="12">
    <source>
        <dbReference type="EMBL" id="PWU22947.1"/>
    </source>
</evidence>
<dbReference type="Proteomes" id="UP000246104">
    <property type="component" value="Unassembled WGS sequence"/>
</dbReference>
<evidence type="ECO:0000256" key="6">
    <source>
        <dbReference type="ARBA" id="ARBA00022705"/>
    </source>
</evidence>
<dbReference type="Pfam" id="PF14791">
    <property type="entry name" value="DNA_pol_B_thumb"/>
    <property type="match status" value="1"/>
</dbReference>
<dbReference type="SUPFAM" id="SSF89550">
    <property type="entry name" value="PHP domain-like"/>
    <property type="match status" value="1"/>
</dbReference>
<evidence type="ECO:0000256" key="4">
    <source>
        <dbReference type="ARBA" id="ARBA00022679"/>
    </source>
</evidence>
<dbReference type="GO" id="GO:0003887">
    <property type="term" value="F:DNA-directed DNA polymerase activity"/>
    <property type="evidence" value="ECO:0007669"/>
    <property type="project" value="UniProtKB-KW"/>
</dbReference>
<dbReference type="PIRSF" id="PIRSF005047">
    <property type="entry name" value="UCP005047_YshC"/>
    <property type="match status" value="1"/>
</dbReference>
<dbReference type="InterPro" id="IPR029398">
    <property type="entry name" value="PolB_thumb"/>
</dbReference>
<evidence type="ECO:0000259" key="9">
    <source>
        <dbReference type="SMART" id="SM00278"/>
    </source>
</evidence>
<dbReference type="InterPro" id="IPR010996">
    <property type="entry name" value="HHH_MUS81"/>
</dbReference>
<keyword evidence="5" id="KW-0548">Nucleotidyltransferase</keyword>
<evidence type="ECO:0000256" key="8">
    <source>
        <dbReference type="ARBA" id="ARBA00049244"/>
    </source>
</evidence>
<evidence type="ECO:0000256" key="3">
    <source>
        <dbReference type="ARBA" id="ARBA00022634"/>
    </source>
</evidence>
<dbReference type="SMART" id="SM00278">
    <property type="entry name" value="HhH1"/>
    <property type="match status" value="3"/>
</dbReference>
<dbReference type="InterPro" id="IPR004013">
    <property type="entry name" value="PHP_dom"/>
</dbReference>
<reference evidence="12 13" key="1">
    <citation type="submission" date="2018-02" db="EMBL/GenBank/DDBJ databases">
        <title>Genomic Reconstructions from Amazon Rainforest and Pasture Soil Reveal Novel Insights into the Physiology of Candidate Phyla in Tropical Sites.</title>
        <authorList>
            <person name="Kroeger M.E."/>
            <person name="Delmont T."/>
            <person name="Eren A.M."/>
            <person name="Guo J."/>
            <person name="Meyer K.M."/>
            <person name="Khan K."/>
            <person name="Rodrigues J.L.M."/>
            <person name="Bohannan B.J.M."/>
            <person name="Tringe S."/>
            <person name="Borges C.D."/>
            <person name="Tiedje J."/>
            <person name="Tsai S.M."/>
            <person name="Nusslein K."/>
        </authorList>
    </citation>
    <scope>NUCLEOTIDE SEQUENCE [LARGE SCALE GENOMIC DNA]</scope>
    <source>
        <strain evidence="12">Amazon FNV 2010 28 9</strain>
    </source>
</reference>
<keyword evidence="7" id="KW-0239">DNA-directed DNA polymerase</keyword>
<dbReference type="Pfam" id="PF14520">
    <property type="entry name" value="HHH_5"/>
    <property type="match status" value="1"/>
</dbReference>
<dbReference type="EC" id="2.7.7.7" evidence="2"/>
<dbReference type="SUPFAM" id="SSF81301">
    <property type="entry name" value="Nucleotidyltransferase"/>
    <property type="match status" value="1"/>
</dbReference>
<dbReference type="Gene3D" id="1.10.150.20">
    <property type="entry name" value="5' to 3' exonuclease, C-terminal subdomain"/>
    <property type="match status" value="1"/>
</dbReference>
<evidence type="ECO:0000256" key="2">
    <source>
        <dbReference type="ARBA" id="ARBA00012417"/>
    </source>
</evidence>
<dbReference type="InterPro" id="IPR037160">
    <property type="entry name" value="DNA_Pol_thumb_sf"/>
</dbReference>
<dbReference type="Gene3D" id="3.30.210.10">
    <property type="entry name" value="DNA polymerase, thumb domain"/>
    <property type="match status" value="1"/>
</dbReference>
<evidence type="ECO:0000256" key="1">
    <source>
        <dbReference type="ARBA" id="ARBA00001946"/>
    </source>
</evidence>
<name>A0A317JN19_9BACT</name>
<dbReference type="InterPro" id="IPR003583">
    <property type="entry name" value="Hlx-hairpin-Hlx_DNA-bd_motif"/>
</dbReference>
<feature type="domain" description="Polymerase/histidinol phosphatase N-terminal" evidence="10">
    <location>
        <begin position="357"/>
        <end position="448"/>
    </location>
</feature>
<dbReference type="GO" id="GO:0008270">
    <property type="term" value="F:zinc ion binding"/>
    <property type="evidence" value="ECO:0007669"/>
    <property type="project" value="TreeGrafter"/>
</dbReference>
<dbReference type="PANTHER" id="PTHR36928:SF1">
    <property type="entry name" value="PHOSPHATASE YCDX-RELATED"/>
    <property type="match status" value="1"/>
</dbReference>
<proteinExistence type="predicted"/>
<accession>A0A317JN19</accession>
<dbReference type="Gene3D" id="1.10.150.110">
    <property type="entry name" value="DNA polymerase beta, N-terminal domain-like"/>
    <property type="match status" value="1"/>
</dbReference>
<feature type="domain" description="Helix-hairpin-helix DNA-binding motif class 1" evidence="9">
    <location>
        <begin position="64"/>
        <end position="83"/>
    </location>
</feature>
<dbReference type="GO" id="GO:0004527">
    <property type="term" value="F:exonuclease activity"/>
    <property type="evidence" value="ECO:0007669"/>
    <property type="project" value="UniProtKB-KW"/>
</dbReference>
<dbReference type="AlphaFoldDB" id="A0A317JN19"/>
<dbReference type="CDD" id="cd07436">
    <property type="entry name" value="PHP_PolX"/>
    <property type="match status" value="1"/>
</dbReference>
<keyword evidence="12" id="KW-0269">Exonuclease</keyword>
<keyword evidence="3" id="KW-0237">DNA synthesis</keyword>
<dbReference type="GO" id="GO:0042578">
    <property type="term" value="F:phosphoric ester hydrolase activity"/>
    <property type="evidence" value="ECO:0007669"/>
    <property type="project" value="TreeGrafter"/>
</dbReference>
<dbReference type="Gene3D" id="3.30.460.10">
    <property type="entry name" value="Beta Polymerase, domain 2"/>
    <property type="match status" value="1"/>
</dbReference>
<dbReference type="GO" id="GO:0003677">
    <property type="term" value="F:DNA binding"/>
    <property type="evidence" value="ECO:0007669"/>
    <property type="project" value="InterPro"/>
</dbReference>
<keyword evidence="6" id="KW-0235">DNA replication</keyword>
<dbReference type="SMART" id="SM00481">
    <property type="entry name" value="POLIIIAc"/>
    <property type="match status" value="1"/>
</dbReference>
<dbReference type="InterPro" id="IPR002054">
    <property type="entry name" value="DNA-dir_DNA_pol_X"/>
</dbReference>
<evidence type="ECO:0000256" key="7">
    <source>
        <dbReference type="ARBA" id="ARBA00022932"/>
    </source>
</evidence>
<dbReference type="InterPro" id="IPR047967">
    <property type="entry name" value="PolX_PHP"/>
</dbReference>
<dbReference type="InterPro" id="IPR043519">
    <property type="entry name" value="NT_sf"/>
</dbReference>
<keyword evidence="4" id="KW-0808">Transferase</keyword>
<feature type="domain" description="Helix-hairpin-helix DNA-binding motif class 1" evidence="9">
    <location>
        <begin position="143"/>
        <end position="162"/>
    </location>
</feature>
<keyword evidence="12" id="KW-0540">Nuclease</keyword>
<dbReference type="NCBIfam" id="NF006375">
    <property type="entry name" value="PRK08609.1"/>
    <property type="match status" value="1"/>
</dbReference>
<dbReference type="SUPFAM" id="SSF47802">
    <property type="entry name" value="DNA polymerase beta, N-terminal domain-like"/>
    <property type="match status" value="1"/>
</dbReference>
<dbReference type="Pfam" id="PF14716">
    <property type="entry name" value="HHH_8"/>
    <property type="match status" value="1"/>
</dbReference>
<feature type="domain" description="Helix-hairpin-helix DNA-binding motif class 1" evidence="9">
    <location>
        <begin position="104"/>
        <end position="123"/>
    </location>
</feature>
<comment type="catalytic activity">
    <reaction evidence="8">
        <text>DNA(n) + a 2'-deoxyribonucleoside 5'-triphosphate = DNA(n+1) + diphosphate</text>
        <dbReference type="Rhea" id="RHEA:22508"/>
        <dbReference type="Rhea" id="RHEA-COMP:17339"/>
        <dbReference type="Rhea" id="RHEA-COMP:17340"/>
        <dbReference type="ChEBI" id="CHEBI:33019"/>
        <dbReference type="ChEBI" id="CHEBI:61560"/>
        <dbReference type="ChEBI" id="CHEBI:173112"/>
        <dbReference type="EC" id="2.7.7.7"/>
    </reaction>
</comment>
<evidence type="ECO:0000256" key="5">
    <source>
        <dbReference type="ARBA" id="ARBA00022695"/>
    </source>
</evidence>
<dbReference type="InterPro" id="IPR016195">
    <property type="entry name" value="Pol/histidinol_Pase-like"/>
</dbReference>
<sequence length="599" mass="67707">MVLNKKKIKMSPSFTNQQVATILRNVAAAYELEGEDRFRVNAYINAANSIEQISIPLQLLWQEKRLDEIPGIGKNLHEHIDELFSTGKVKHFDTVLKKQPTGMFELMTIPGIGPKTAQKLARFLHIKDSKEAIEHLARAVEHNKIQGLEGFSSVSEAKIARALQSHQHRDKKRIPLYQAQQVANDAITFLKKRKNVKDAQALGSLRRKSETVGDIDIAVATTTSEDVFEQLKQWSHITSIVSTGPKMMTCIHMSGLQIDIKTQEPNKWGSMLQHYTGSKLHNIHLRTLAQKKTLSLSEYGITKAGQSTTKTFESEEKFYAALGMQWIPPELREDTGEIELALQHNLPTLIELRDIKGDFHIHTNFMYPSSHDQGSSSIEELLEKAIALDYSYVGFSDHNPKQSGLSSKERLEITTQRSMWINKEVAQYKKKHTHCPKVFIGMEVDILPDGELALEDEALKTLDYVIASVHSVFSQSQEQVTKRLLKALNNPYVRIFGHPTGRLIGSREGISPNWQTVFKCCAQQNIFLEINASPNRLDLPDGLIKDAKAFGCHFLIDTDAHAKDSLDFMHNGVDVARRGWLTKKEVANTQLPVFFQKNK</sequence>
<dbReference type="InterPro" id="IPR050243">
    <property type="entry name" value="PHP_phosphatase"/>
</dbReference>
<dbReference type="GO" id="GO:0006281">
    <property type="term" value="P:DNA repair"/>
    <property type="evidence" value="ECO:0007669"/>
    <property type="project" value="InterPro"/>
</dbReference>
<dbReference type="CDD" id="cd00141">
    <property type="entry name" value="NT_POLXc"/>
    <property type="match status" value="1"/>
</dbReference>
<evidence type="ECO:0000259" key="11">
    <source>
        <dbReference type="SMART" id="SM00483"/>
    </source>
</evidence>
<keyword evidence="12" id="KW-0378">Hydrolase</keyword>
<feature type="domain" description="DNA-directed DNA polymerase X" evidence="11">
    <location>
        <begin position="14"/>
        <end position="333"/>
    </location>
</feature>
<dbReference type="InterPro" id="IPR027421">
    <property type="entry name" value="DNA_pol_lamdba_lyase_dom_sf"/>
</dbReference>
<dbReference type="SMART" id="SM00483">
    <property type="entry name" value="POLXc"/>
    <property type="match status" value="1"/>
</dbReference>
<comment type="caution">
    <text evidence="12">The sequence shown here is derived from an EMBL/GenBank/DDBJ whole genome shotgun (WGS) entry which is preliminary data.</text>
</comment>
<dbReference type="Gene3D" id="3.20.20.140">
    <property type="entry name" value="Metal-dependent hydrolases"/>
    <property type="match status" value="1"/>
</dbReference>
<dbReference type="Pfam" id="PF02811">
    <property type="entry name" value="PHP"/>
    <property type="match status" value="1"/>
</dbReference>
<dbReference type="GO" id="GO:0005829">
    <property type="term" value="C:cytosol"/>
    <property type="evidence" value="ECO:0007669"/>
    <property type="project" value="TreeGrafter"/>
</dbReference>